<gene>
    <name evidence="4" type="ORF">GFSPODELE1_LOCUS5282</name>
</gene>
<dbReference type="Proteomes" id="UP001497453">
    <property type="component" value="Chromosome 3"/>
</dbReference>
<dbReference type="SUPFAM" id="SSF57180">
    <property type="entry name" value="Cellulose-binding domain"/>
    <property type="match status" value="1"/>
</dbReference>
<keyword evidence="2" id="KW-0378">Hydrolase</keyword>
<dbReference type="SUPFAM" id="SSF49344">
    <property type="entry name" value="CBD9-like"/>
    <property type="match status" value="1"/>
</dbReference>
<evidence type="ECO:0000256" key="1">
    <source>
        <dbReference type="ARBA" id="ARBA00022729"/>
    </source>
</evidence>
<sequence>MLGTRWTSGYVMPLPYAGPKVTLLPDSTVNSTHIKASFRCQNCTVWQDGSMGSGDLNSFQLIAYVASYTTKVSDPSDVDSDMQEHDDFNFFVAALKLQRQDHLQPCPLRPSTTAPATTTTSANGATQTAYGQCGGTGWTGPTSCAAGFTCTKYSDYYAQCTP</sequence>
<accession>A0ABP1DBB2</accession>
<protein>
    <recommendedName>
        <fullName evidence="3">CBM1 domain-containing protein</fullName>
    </recommendedName>
</protein>
<evidence type="ECO:0000313" key="5">
    <source>
        <dbReference type="Proteomes" id="UP001497453"/>
    </source>
</evidence>
<dbReference type="Pfam" id="PF00734">
    <property type="entry name" value="CBM_1"/>
    <property type="match status" value="1"/>
</dbReference>
<dbReference type="InterPro" id="IPR035971">
    <property type="entry name" value="CBD_sf"/>
</dbReference>
<name>A0ABP1DBB2_9APHY</name>
<dbReference type="InterPro" id="IPR015920">
    <property type="entry name" value="Cellobiose_DH-like_cyt"/>
</dbReference>
<organism evidence="4 5">
    <name type="scientific">Somion occarium</name>
    <dbReference type="NCBI Taxonomy" id="3059160"/>
    <lineage>
        <taxon>Eukaryota</taxon>
        <taxon>Fungi</taxon>
        <taxon>Dikarya</taxon>
        <taxon>Basidiomycota</taxon>
        <taxon>Agaricomycotina</taxon>
        <taxon>Agaricomycetes</taxon>
        <taxon>Polyporales</taxon>
        <taxon>Cerrenaceae</taxon>
        <taxon>Somion</taxon>
    </lineage>
</organism>
<evidence type="ECO:0000259" key="3">
    <source>
        <dbReference type="PROSITE" id="PS51164"/>
    </source>
</evidence>
<dbReference type="CDD" id="cd09630">
    <property type="entry name" value="CDH_like_cytochrome"/>
    <property type="match status" value="1"/>
</dbReference>
<dbReference type="PROSITE" id="PS51164">
    <property type="entry name" value="CBM1_2"/>
    <property type="match status" value="1"/>
</dbReference>
<dbReference type="Gene3D" id="2.60.40.1210">
    <property type="entry name" value="Cellobiose dehydrogenase, cytochrome domain"/>
    <property type="match status" value="1"/>
</dbReference>
<reference evidence="5" key="1">
    <citation type="submission" date="2024-04" db="EMBL/GenBank/DDBJ databases">
        <authorList>
            <person name="Shaw F."/>
            <person name="Minotto A."/>
        </authorList>
    </citation>
    <scope>NUCLEOTIDE SEQUENCE [LARGE SCALE GENOMIC DNA]</scope>
</reference>
<dbReference type="Pfam" id="PF16010">
    <property type="entry name" value="CDH-cyt"/>
    <property type="match status" value="1"/>
</dbReference>
<proteinExistence type="predicted"/>
<evidence type="ECO:0000313" key="4">
    <source>
        <dbReference type="EMBL" id="CAL1705115.1"/>
    </source>
</evidence>
<dbReference type="InterPro" id="IPR000254">
    <property type="entry name" value="CBD"/>
</dbReference>
<feature type="domain" description="CBM1" evidence="3">
    <location>
        <begin position="125"/>
        <end position="161"/>
    </location>
</feature>
<keyword evidence="1" id="KW-0732">Signal</keyword>
<keyword evidence="5" id="KW-1185">Reference proteome</keyword>
<dbReference type="SMART" id="SM00236">
    <property type="entry name" value="fCBD"/>
    <property type="match status" value="1"/>
</dbReference>
<dbReference type="PROSITE" id="PS00562">
    <property type="entry name" value="CBM1_1"/>
    <property type="match status" value="1"/>
</dbReference>
<dbReference type="EMBL" id="OZ037946">
    <property type="protein sequence ID" value="CAL1705115.1"/>
    <property type="molecule type" value="Genomic_DNA"/>
</dbReference>
<evidence type="ECO:0000256" key="2">
    <source>
        <dbReference type="ARBA" id="ARBA00022801"/>
    </source>
</evidence>